<dbReference type="RefSeq" id="WP_090070008.1">
    <property type="nucleotide sequence ID" value="NZ_FOVR01000002.1"/>
</dbReference>
<dbReference type="GO" id="GO:0012505">
    <property type="term" value="C:endomembrane system"/>
    <property type="evidence" value="ECO:0007669"/>
    <property type="project" value="UniProtKB-SubCell"/>
</dbReference>
<keyword evidence="10" id="KW-1185">Reference proteome</keyword>
<dbReference type="GO" id="GO:0016020">
    <property type="term" value="C:membrane"/>
    <property type="evidence" value="ECO:0007669"/>
    <property type="project" value="GOC"/>
</dbReference>
<dbReference type="GO" id="GO:0005506">
    <property type="term" value="F:iron ion binding"/>
    <property type="evidence" value="ECO:0007669"/>
    <property type="project" value="InterPro"/>
</dbReference>
<reference evidence="9 10" key="1">
    <citation type="submission" date="2016-10" db="EMBL/GenBank/DDBJ databases">
        <authorList>
            <person name="de Groot N.N."/>
        </authorList>
    </citation>
    <scope>NUCLEOTIDE SEQUENCE [LARGE SCALE GENOMIC DNA]</scope>
    <source>
        <strain evidence="9 10">CGMCC 1.9157</strain>
    </source>
</reference>
<evidence type="ECO:0000313" key="9">
    <source>
        <dbReference type="EMBL" id="SFN95263.1"/>
    </source>
</evidence>
<evidence type="ECO:0000256" key="1">
    <source>
        <dbReference type="ARBA" id="ARBA00004127"/>
    </source>
</evidence>
<dbReference type="InterPro" id="IPR006694">
    <property type="entry name" value="Fatty_acid_hydroxylase"/>
</dbReference>
<feature type="transmembrane region" description="Helical" evidence="7">
    <location>
        <begin position="56"/>
        <end position="79"/>
    </location>
</feature>
<organism evidence="9 10">
    <name type="scientific">Cohaesibacter marisflavi</name>
    <dbReference type="NCBI Taxonomy" id="655353"/>
    <lineage>
        <taxon>Bacteria</taxon>
        <taxon>Pseudomonadati</taxon>
        <taxon>Pseudomonadota</taxon>
        <taxon>Alphaproteobacteria</taxon>
        <taxon>Hyphomicrobiales</taxon>
        <taxon>Cohaesibacteraceae</taxon>
    </lineage>
</organism>
<evidence type="ECO:0000256" key="2">
    <source>
        <dbReference type="ARBA" id="ARBA00022692"/>
    </source>
</evidence>
<dbReference type="OrthoDB" id="9770329at2"/>
<dbReference type="Pfam" id="PF04116">
    <property type="entry name" value="FA_hydroxylase"/>
    <property type="match status" value="1"/>
</dbReference>
<feature type="domain" description="Fatty acid hydroxylase" evidence="8">
    <location>
        <begin position="98"/>
        <end position="234"/>
    </location>
</feature>
<dbReference type="EMBL" id="FOVR01000002">
    <property type="protein sequence ID" value="SFN95263.1"/>
    <property type="molecule type" value="Genomic_DNA"/>
</dbReference>
<comment type="subcellular location">
    <subcellularLocation>
        <location evidence="1">Endomembrane system</location>
        <topology evidence="1">Multi-pass membrane protein</topology>
    </subcellularLocation>
</comment>
<evidence type="ECO:0000256" key="5">
    <source>
        <dbReference type="ARBA" id="ARBA00023098"/>
    </source>
</evidence>
<proteinExistence type="predicted"/>
<evidence type="ECO:0000256" key="4">
    <source>
        <dbReference type="ARBA" id="ARBA00023002"/>
    </source>
</evidence>
<feature type="transmembrane region" description="Helical" evidence="7">
    <location>
        <begin position="151"/>
        <end position="171"/>
    </location>
</feature>
<accession>A0A1I5D7U4</accession>
<keyword evidence="2 7" id="KW-0812">Transmembrane</keyword>
<dbReference type="Proteomes" id="UP000199236">
    <property type="component" value="Unassembled WGS sequence"/>
</dbReference>
<evidence type="ECO:0000259" key="8">
    <source>
        <dbReference type="Pfam" id="PF04116"/>
    </source>
</evidence>
<dbReference type="PANTHER" id="PTHR21624">
    <property type="entry name" value="STEROL DESATURASE-RELATED PROTEIN"/>
    <property type="match status" value="1"/>
</dbReference>
<evidence type="ECO:0000256" key="3">
    <source>
        <dbReference type="ARBA" id="ARBA00022989"/>
    </source>
</evidence>
<feature type="transmembrane region" description="Helical" evidence="7">
    <location>
        <begin position="91"/>
        <end position="110"/>
    </location>
</feature>
<keyword evidence="4" id="KW-0560">Oxidoreductase</keyword>
<feature type="transmembrane region" description="Helical" evidence="7">
    <location>
        <begin position="16"/>
        <end position="36"/>
    </location>
</feature>
<protein>
    <submittedName>
        <fullName evidence="9">Sterol desaturase/sphingolipid hydroxylase, fatty acid hydroxylase superfamily</fullName>
    </submittedName>
</protein>
<keyword evidence="5" id="KW-0443">Lipid metabolism</keyword>
<sequence>MENNDLFSLFGLGESSLRLGVFLSVFVIMALAEWALPKRDRTMGQGRRWVTNWGIVILDSVVTRLVMPILPIGVAIYAADQGWGLLNWVSLPAWLSILIAFLILDFAIWLQHLLSHRIPIFWKLHKVHHVDRDIDVSTALRFHPIEILLSLLYKIVWVLVFGAPAIAVFLFEVVLNAAALFNHANVRLPEKVDRLLRLLVVTPDMHRVHHSNRPRETHSNFGFNLSIWDRMFRTYVAQPQDGHEGMTIGLDPYQDEKPNQFFWSLLLPFFRR</sequence>
<dbReference type="AlphaFoldDB" id="A0A1I5D7U4"/>
<dbReference type="GO" id="GO:0006643">
    <property type="term" value="P:membrane lipid metabolic process"/>
    <property type="evidence" value="ECO:0007669"/>
    <property type="project" value="TreeGrafter"/>
</dbReference>
<evidence type="ECO:0000313" key="10">
    <source>
        <dbReference type="Proteomes" id="UP000199236"/>
    </source>
</evidence>
<dbReference type="InterPro" id="IPR051689">
    <property type="entry name" value="Sterol_desaturase/TMEM195"/>
</dbReference>
<evidence type="ECO:0000256" key="6">
    <source>
        <dbReference type="ARBA" id="ARBA00023136"/>
    </source>
</evidence>
<dbReference type="STRING" id="655353.SAMN04488056_102507"/>
<dbReference type="PANTHER" id="PTHR21624:SF1">
    <property type="entry name" value="ALKYLGLYCEROL MONOOXYGENASE"/>
    <property type="match status" value="1"/>
</dbReference>
<name>A0A1I5D7U4_9HYPH</name>
<dbReference type="GO" id="GO:0008610">
    <property type="term" value="P:lipid biosynthetic process"/>
    <property type="evidence" value="ECO:0007669"/>
    <property type="project" value="InterPro"/>
</dbReference>
<keyword evidence="3 7" id="KW-1133">Transmembrane helix</keyword>
<keyword evidence="6 7" id="KW-0472">Membrane</keyword>
<dbReference type="GO" id="GO:0050479">
    <property type="term" value="F:glyceryl-ether monooxygenase activity"/>
    <property type="evidence" value="ECO:0007669"/>
    <property type="project" value="TreeGrafter"/>
</dbReference>
<gene>
    <name evidence="9" type="ORF">SAMN04488056_102507</name>
</gene>
<evidence type="ECO:0000256" key="7">
    <source>
        <dbReference type="SAM" id="Phobius"/>
    </source>
</evidence>